<protein>
    <submittedName>
        <fullName evidence="1">L-rhamnose mutarotase</fullName>
    </submittedName>
</protein>
<dbReference type="GO" id="GO:0019301">
    <property type="term" value="P:rhamnose catabolic process"/>
    <property type="evidence" value="ECO:0007669"/>
    <property type="project" value="TreeGrafter"/>
</dbReference>
<dbReference type="PANTHER" id="PTHR34389">
    <property type="entry name" value="L-RHAMNOSE MUTAROTASE"/>
    <property type="match status" value="1"/>
</dbReference>
<dbReference type="RefSeq" id="WP_074654767.1">
    <property type="nucleotide sequence ID" value="NZ_FNSD01000001.1"/>
</dbReference>
<sequence>MQRVCFTLKLRESTLPEYLDRHKNVWPEMQEALRATGWTNYTLFLGPDSTLIGYVEVQDFNAAREGMKAFPVNERWQAEMLPFFDSSAKADDAMQPLTEVFHLD</sequence>
<dbReference type="InterPro" id="IPR011008">
    <property type="entry name" value="Dimeric_a/b-barrel"/>
</dbReference>
<dbReference type="GO" id="GO:0016857">
    <property type="term" value="F:racemase and epimerase activity, acting on carbohydrates and derivatives"/>
    <property type="evidence" value="ECO:0007669"/>
    <property type="project" value="InterPro"/>
</dbReference>
<dbReference type="OrthoDB" id="9799608at2"/>
<dbReference type="PANTHER" id="PTHR34389:SF2">
    <property type="entry name" value="L-RHAMNOSE MUTAROTASE"/>
    <property type="match status" value="1"/>
</dbReference>
<reference evidence="1 2" key="1">
    <citation type="submission" date="2016-10" db="EMBL/GenBank/DDBJ databases">
        <authorList>
            <person name="de Groot N.N."/>
        </authorList>
    </citation>
    <scope>NUCLEOTIDE SEQUENCE [LARGE SCALE GENOMIC DNA]</scope>
    <source>
        <strain evidence="1 2">AB35.6</strain>
    </source>
</reference>
<dbReference type="AlphaFoldDB" id="A0A1H4R123"/>
<dbReference type="Proteomes" id="UP000182409">
    <property type="component" value="Unassembled WGS sequence"/>
</dbReference>
<dbReference type="Gene3D" id="3.30.70.100">
    <property type="match status" value="1"/>
</dbReference>
<gene>
    <name evidence="1" type="ORF">SAMN05443244_3024</name>
</gene>
<dbReference type="Pfam" id="PF05336">
    <property type="entry name" value="rhaM"/>
    <property type="match status" value="1"/>
</dbReference>
<accession>A0A1H4R123</accession>
<proteinExistence type="predicted"/>
<dbReference type="EMBL" id="FNSD01000001">
    <property type="protein sequence ID" value="SEC25602.1"/>
    <property type="molecule type" value="Genomic_DNA"/>
</dbReference>
<evidence type="ECO:0000313" key="2">
    <source>
        <dbReference type="Proteomes" id="UP000182409"/>
    </source>
</evidence>
<dbReference type="InterPro" id="IPR008000">
    <property type="entry name" value="Rham/fucose_mutarotase"/>
</dbReference>
<dbReference type="SUPFAM" id="SSF54909">
    <property type="entry name" value="Dimeric alpha+beta barrel"/>
    <property type="match status" value="1"/>
</dbReference>
<evidence type="ECO:0000313" key="1">
    <source>
        <dbReference type="EMBL" id="SEC25602.1"/>
    </source>
</evidence>
<organism evidence="1 2">
    <name type="scientific">Terriglobus roseus</name>
    <dbReference type="NCBI Taxonomy" id="392734"/>
    <lineage>
        <taxon>Bacteria</taxon>
        <taxon>Pseudomonadati</taxon>
        <taxon>Acidobacteriota</taxon>
        <taxon>Terriglobia</taxon>
        <taxon>Terriglobales</taxon>
        <taxon>Acidobacteriaceae</taxon>
        <taxon>Terriglobus</taxon>
    </lineage>
</organism>
<name>A0A1H4R123_9BACT</name>